<reference evidence="8 9" key="1">
    <citation type="submission" date="2019-02" db="EMBL/GenBank/DDBJ databases">
        <title>Deep-cultivation of Planctomycetes and their phenomic and genomic characterization uncovers novel biology.</title>
        <authorList>
            <person name="Wiegand S."/>
            <person name="Jogler M."/>
            <person name="Boedeker C."/>
            <person name="Pinto D."/>
            <person name="Vollmers J."/>
            <person name="Rivas-Marin E."/>
            <person name="Kohn T."/>
            <person name="Peeters S.H."/>
            <person name="Heuer A."/>
            <person name="Rast P."/>
            <person name="Oberbeckmann S."/>
            <person name="Bunk B."/>
            <person name="Jeske O."/>
            <person name="Meyerdierks A."/>
            <person name="Storesund J.E."/>
            <person name="Kallscheuer N."/>
            <person name="Luecker S."/>
            <person name="Lage O.M."/>
            <person name="Pohl T."/>
            <person name="Merkel B.J."/>
            <person name="Hornburger P."/>
            <person name="Mueller R.-W."/>
            <person name="Bruemmer F."/>
            <person name="Labrenz M."/>
            <person name="Spormann A.M."/>
            <person name="Op den Camp H."/>
            <person name="Overmann J."/>
            <person name="Amann R."/>
            <person name="Jetten M.S.M."/>
            <person name="Mascher T."/>
            <person name="Medema M.H."/>
            <person name="Devos D.P."/>
            <person name="Kaster A.-K."/>
            <person name="Ovreas L."/>
            <person name="Rohde M."/>
            <person name="Galperin M.Y."/>
            <person name="Jogler C."/>
        </authorList>
    </citation>
    <scope>NUCLEOTIDE SEQUENCE [LARGE SCALE GENOMIC DNA]</scope>
    <source>
        <strain evidence="8 9">Pla175</strain>
    </source>
</reference>
<gene>
    <name evidence="8" type="primary">pucL</name>
    <name evidence="8" type="ORF">Pla175_41540</name>
</gene>
<accession>A0A518DGY7</accession>
<dbReference type="AlphaFoldDB" id="A0A518DGY7"/>
<evidence type="ECO:0000256" key="6">
    <source>
        <dbReference type="ARBA" id="ARBA00023239"/>
    </source>
</evidence>
<keyword evidence="9" id="KW-1185">Reference proteome</keyword>
<dbReference type="InterPro" id="IPR017595">
    <property type="entry name" value="OHCU_decarboxylase-2"/>
</dbReference>
<feature type="domain" description="Oxo-4-hydroxy-4-carboxy-5-ureidoimidazoline decarboxylase" evidence="7">
    <location>
        <begin position="10"/>
        <end position="165"/>
    </location>
</feature>
<dbReference type="RefSeq" id="WP_145289841.1">
    <property type="nucleotide sequence ID" value="NZ_CP036291.1"/>
</dbReference>
<evidence type="ECO:0000313" key="9">
    <source>
        <dbReference type="Proteomes" id="UP000317429"/>
    </source>
</evidence>
<comment type="catalytic activity">
    <reaction evidence="1">
        <text>5-hydroxy-2-oxo-4-ureido-2,5-dihydro-1H-imidazole-5-carboxylate + H(+) = (S)-allantoin + CO2</text>
        <dbReference type="Rhea" id="RHEA:26301"/>
        <dbReference type="ChEBI" id="CHEBI:15378"/>
        <dbReference type="ChEBI" id="CHEBI:15678"/>
        <dbReference type="ChEBI" id="CHEBI:16526"/>
        <dbReference type="ChEBI" id="CHEBI:58639"/>
        <dbReference type="EC" id="4.1.1.97"/>
    </reaction>
</comment>
<keyword evidence="5" id="KW-0210">Decarboxylase</keyword>
<dbReference type="KEGG" id="pnd:Pla175_41540"/>
<dbReference type="GO" id="GO:0051997">
    <property type="term" value="F:2-oxo-4-hydroxy-4-carboxy-5-ureidoimidazoline decarboxylase activity"/>
    <property type="evidence" value="ECO:0007669"/>
    <property type="project" value="UniProtKB-EC"/>
</dbReference>
<dbReference type="EC" id="4.1.1.97" evidence="3"/>
<dbReference type="Proteomes" id="UP000317429">
    <property type="component" value="Chromosome"/>
</dbReference>
<dbReference type="GO" id="GO:0019628">
    <property type="term" value="P:urate catabolic process"/>
    <property type="evidence" value="ECO:0007669"/>
    <property type="project" value="TreeGrafter"/>
</dbReference>
<sequence>MNPQSLRVLNACEADAADGLLAACCGACAWRRAMAAARPFADLGDFHRKAEGCFDSLVRDDWLEAFAHHPKIGDLQSMRMKYAGNSAWSRGEQAGVDAATDAVLLELSEANAAYERRFGHIFIVCASGKSAAEMLRLLRERIDNPPDVELAIAAGEQRKITHLRIDKLECGSP</sequence>
<evidence type="ECO:0000256" key="4">
    <source>
        <dbReference type="ARBA" id="ARBA00022631"/>
    </source>
</evidence>
<protein>
    <recommendedName>
        <fullName evidence="3">2-oxo-4-hydroxy-4-carboxy-5-ureidoimidazoline decarboxylase</fullName>
        <ecNumber evidence="3">4.1.1.97</ecNumber>
    </recommendedName>
</protein>
<dbReference type="OrthoDB" id="9800909at2"/>
<dbReference type="Pfam" id="PF09349">
    <property type="entry name" value="OHCU_decarbox"/>
    <property type="match status" value="1"/>
</dbReference>
<dbReference type="EMBL" id="CP036291">
    <property type="protein sequence ID" value="QDU90743.1"/>
    <property type="molecule type" value="Genomic_DNA"/>
</dbReference>
<dbReference type="InterPro" id="IPR018020">
    <property type="entry name" value="OHCU_decarboxylase"/>
</dbReference>
<dbReference type="GO" id="GO:0006144">
    <property type="term" value="P:purine nucleobase metabolic process"/>
    <property type="evidence" value="ECO:0007669"/>
    <property type="project" value="UniProtKB-KW"/>
</dbReference>
<evidence type="ECO:0000256" key="1">
    <source>
        <dbReference type="ARBA" id="ARBA00001163"/>
    </source>
</evidence>
<dbReference type="NCBIfam" id="TIGR03180">
    <property type="entry name" value="UraD_2"/>
    <property type="match status" value="1"/>
</dbReference>
<dbReference type="NCBIfam" id="NF010372">
    <property type="entry name" value="PRK13798.1"/>
    <property type="match status" value="1"/>
</dbReference>
<comment type="pathway">
    <text evidence="2">Purine metabolism; urate degradation; (S)-allantoin from urate: step 3/3.</text>
</comment>
<organism evidence="8 9">
    <name type="scientific">Pirellulimonas nuda</name>
    <dbReference type="NCBI Taxonomy" id="2528009"/>
    <lineage>
        <taxon>Bacteria</taxon>
        <taxon>Pseudomonadati</taxon>
        <taxon>Planctomycetota</taxon>
        <taxon>Planctomycetia</taxon>
        <taxon>Pirellulales</taxon>
        <taxon>Lacipirellulaceae</taxon>
        <taxon>Pirellulimonas</taxon>
    </lineage>
</organism>
<dbReference type="Gene3D" id="1.10.3330.10">
    <property type="entry name" value="Oxo-4-hydroxy-4-carboxy-5-ureidoimidazoline decarboxylase"/>
    <property type="match status" value="1"/>
</dbReference>
<evidence type="ECO:0000256" key="5">
    <source>
        <dbReference type="ARBA" id="ARBA00022793"/>
    </source>
</evidence>
<dbReference type="SUPFAM" id="SSF158694">
    <property type="entry name" value="UraD-Like"/>
    <property type="match status" value="1"/>
</dbReference>
<dbReference type="PANTHER" id="PTHR43466">
    <property type="entry name" value="2-OXO-4-HYDROXY-4-CARBOXY-5-UREIDOIMIDAZOLINE DECARBOXYLASE-RELATED"/>
    <property type="match status" value="1"/>
</dbReference>
<evidence type="ECO:0000313" key="8">
    <source>
        <dbReference type="EMBL" id="QDU90743.1"/>
    </source>
</evidence>
<dbReference type="PANTHER" id="PTHR43466:SF1">
    <property type="entry name" value="2-OXO-4-HYDROXY-4-CARBOXY-5-UREIDOIMIDAZOLINE DECARBOXYLASE-RELATED"/>
    <property type="match status" value="1"/>
</dbReference>
<evidence type="ECO:0000256" key="2">
    <source>
        <dbReference type="ARBA" id="ARBA00004754"/>
    </source>
</evidence>
<evidence type="ECO:0000259" key="7">
    <source>
        <dbReference type="Pfam" id="PF09349"/>
    </source>
</evidence>
<keyword evidence="6" id="KW-0456">Lyase</keyword>
<proteinExistence type="predicted"/>
<keyword evidence="4" id="KW-0659">Purine metabolism</keyword>
<dbReference type="InterPro" id="IPR036778">
    <property type="entry name" value="OHCU_decarboxylase_sf"/>
</dbReference>
<name>A0A518DGY7_9BACT</name>
<evidence type="ECO:0000256" key="3">
    <source>
        <dbReference type="ARBA" id="ARBA00012257"/>
    </source>
</evidence>